<keyword evidence="1" id="KW-0175">Coiled coil</keyword>
<dbReference type="SMART" id="SM00568">
    <property type="entry name" value="GRAM"/>
    <property type="match status" value="1"/>
</dbReference>
<dbReference type="InterPro" id="IPR037847">
    <property type="entry name" value="GRAMDC4"/>
</dbReference>
<feature type="transmembrane region" description="Helical" evidence="2">
    <location>
        <begin position="223"/>
        <end position="244"/>
    </location>
</feature>
<dbReference type="GO" id="GO:0006915">
    <property type="term" value="P:apoptotic process"/>
    <property type="evidence" value="ECO:0007669"/>
    <property type="project" value="InterPro"/>
</dbReference>
<organism evidence="4 5">
    <name type="scientific">Salarias fasciatus</name>
    <name type="common">Jewelled blenny</name>
    <name type="synonym">Blennius fasciatus</name>
    <dbReference type="NCBI Taxonomy" id="181472"/>
    <lineage>
        <taxon>Eukaryota</taxon>
        <taxon>Metazoa</taxon>
        <taxon>Chordata</taxon>
        <taxon>Craniata</taxon>
        <taxon>Vertebrata</taxon>
        <taxon>Euteleostomi</taxon>
        <taxon>Actinopterygii</taxon>
        <taxon>Neopterygii</taxon>
        <taxon>Teleostei</taxon>
        <taxon>Neoteleostei</taxon>
        <taxon>Acanthomorphata</taxon>
        <taxon>Ovalentaria</taxon>
        <taxon>Blenniimorphae</taxon>
        <taxon>Blenniiformes</taxon>
        <taxon>Blennioidei</taxon>
        <taxon>Blenniidae</taxon>
        <taxon>Salariinae</taxon>
        <taxon>Salarias</taxon>
    </lineage>
</organism>
<evidence type="ECO:0000259" key="3">
    <source>
        <dbReference type="SMART" id="SM00568"/>
    </source>
</evidence>
<keyword evidence="2" id="KW-0472">Membrane</keyword>
<evidence type="ECO:0000256" key="1">
    <source>
        <dbReference type="SAM" id="Coils"/>
    </source>
</evidence>
<dbReference type="InterPro" id="IPR037845">
    <property type="entry name" value="GRAMDC4_PH-GRAM"/>
</dbReference>
<dbReference type="Gene3D" id="2.30.29.30">
    <property type="entry name" value="Pleckstrin-homology domain (PH domain)/Phosphotyrosine-binding domain (PTB)"/>
    <property type="match status" value="1"/>
</dbReference>
<feature type="coiled-coil region" evidence="1">
    <location>
        <begin position="104"/>
        <end position="147"/>
    </location>
</feature>
<dbReference type="InterPro" id="IPR011993">
    <property type="entry name" value="PH-like_dom_sf"/>
</dbReference>
<dbReference type="PANTHER" id="PTHR37402">
    <property type="entry name" value="GRAM DOMAIN-CONTAINING PROTEIN 4"/>
    <property type="match status" value="1"/>
</dbReference>
<evidence type="ECO:0000256" key="2">
    <source>
        <dbReference type="SAM" id="Phobius"/>
    </source>
</evidence>
<dbReference type="Pfam" id="PF02893">
    <property type="entry name" value="GRAM"/>
    <property type="match status" value="1"/>
</dbReference>
<evidence type="ECO:0000313" key="5">
    <source>
        <dbReference type="Proteomes" id="UP000472267"/>
    </source>
</evidence>
<feature type="transmembrane region" description="Helical" evidence="2">
    <location>
        <begin position="250"/>
        <end position="269"/>
    </location>
</feature>
<dbReference type="GO" id="GO:0034164">
    <property type="term" value="P:negative regulation of toll-like receptor 9 signaling pathway"/>
    <property type="evidence" value="ECO:0007669"/>
    <property type="project" value="TreeGrafter"/>
</dbReference>
<dbReference type="Ensembl" id="ENSSFAT00005048515.1">
    <property type="protein sequence ID" value="ENSSFAP00005046924.1"/>
    <property type="gene ID" value="ENSSFAG00005022744.1"/>
</dbReference>
<name>A0A672J0T0_SALFA</name>
<reference evidence="4" key="1">
    <citation type="submission" date="2019-06" db="EMBL/GenBank/DDBJ databases">
        <authorList>
            <consortium name="Wellcome Sanger Institute Data Sharing"/>
        </authorList>
    </citation>
    <scope>NUCLEOTIDE SEQUENCE [LARGE SCALE GENOMIC DNA]</scope>
</reference>
<dbReference type="PANTHER" id="PTHR37402:SF1">
    <property type="entry name" value="GRAM DOMAIN-CONTAINING PROTEIN 4"/>
    <property type="match status" value="1"/>
</dbReference>
<reference evidence="4" key="3">
    <citation type="submission" date="2025-09" db="UniProtKB">
        <authorList>
            <consortium name="Ensembl"/>
        </authorList>
    </citation>
    <scope>IDENTIFICATION</scope>
</reference>
<gene>
    <name evidence="4" type="primary">LOC115391396</name>
</gene>
<feature type="domain" description="GRAM" evidence="3">
    <location>
        <begin position="449"/>
        <end position="529"/>
    </location>
</feature>
<sequence length="584" mass="67119">CRGYCEVKPGSASRTVRPLSLPAATMLRRLDRIRFRGSRRDDFLDLSESPNTSDTECGEEAVSRARLSARESEEVRRGALRRVAFAPALQDDARTDLNEVKGHLEIALLEKHFLQEELRKLREESNLDSLKQELEKERSRRAELEQSVTGFFLRFSEKQTETLSDSCLKWLYERFGVYIEDFRFQPEETTVETEEPLSAKRLTENMRRLKRGFRPVTNFMRNLSALSSWYSVYTSAIAFIVYMYSAWHGWAIPMFLFLAILRLSLNYLIARSGWRIQWSIVPEVSEPVEPPKEDLTVSEKFQLVLDVAQKAQNLFGRMANILEKIKNLFMWVQPELTQKLYVGLWVAFVSSCLLPFQLLGFIIGVYAGIKFFIIDFIFKSCPKLRQRFDTPYIIWTNLPTDLQLKERGSATLSRRVRHTHSHTRSVAAAAPLGVGRDEDGGRYYSTKRGAFHEVFSLPESEHPLTVCENGWRCCLINRDRRTPTDYIRNGVLYVTENYLCFESSSSRSGSSKRNKVIKLLDITDIQKYKVLSVLPGSGMGISIATPSTIKPMVFGAMMHRDEAFDAIFNQYMEVISKSASSPEL</sequence>
<dbReference type="InterPro" id="IPR004182">
    <property type="entry name" value="GRAM"/>
</dbReference>
<accession>A0A672J0T0</accession>
<keyword evidence="2" id="KW-0812">Transmembrane</keyword>
<dbReference type="AlphaFoldDB" id="A0A672J0T0"/>
<protein>
    <submittedName>
        <fullName evidence="4">GRAM domain-containing protein 4-like</fullName>
    </submittedName>
</protein>
<proteinExistence type="predicted"/>
<keyword evidence="2" id="KW-1133">Transmembrane helix</keyword>
<dbReference type="CDD" id="cd13221">
    <property type="entry name" value="PH-GRAM_GRAMDC4"/>
    <property type="match status" value="1"/>
</dbReference>
<reference evidence="4" key="2">
    <citation type="submission" date="2025-08" db="UniProtKB">
        <authorList>
            <consortium name="Ensembl"/>
        </authorList>
    </citation>
    <scope>IDENTIFICATION</scope>
</reference>
<dbReference type="Proteomes" id="UP000472267">
    <property type="component" value="Chromosome 7"/>
</dbReference>
<evidence type="ECO:0000313" key="4">
    <source>
        <dbReference type="Ensembl" id="ENSSFAP00005046924.1"/>
    </source>
</evidence>
<keyword evidence="5" id="KW-1185">Reference proteome</keyword>